<evidence type="ECO:0000256" key="1">
    <source>
        <dbReference type="SAM" id="Phobius"/>
    </source>
</evidence>
<evidence type="ECO:0000313" key="2">
    <source>
        <dbReference type="EMBL" id="BBZ30133.1"/>
    </source>
</evidence>
<dbReference type="EMBL" id="AP022610">
    <property type="protein sequence ID" value="BBZ30133.1"/>
    <property type="molecule type" value="Genomic_DNA"/>
</dbReference>
<feature type="transmembrane region" description="Helical" evidence="1">
    <location>
        <begin position="50"/>
        <end position="71"/>
    </location>
</feature>
<keyword evidence="1" id="KW-0472">Membrane</keyword>
<evidence type="ECO:0000313" key="3">
    <source>
        <dbReference type="Proteomes" id="UP000466517"/>
    </source>
</evidence>
<organism evidence="2 3">
    <name type="scientific">Mycolicibacterium madagascariense</name>
    <dbReference type="NCBI Taxonomy" id="212765"/>
    <lineage>
        <taxon>Bacteria</taxon>
        <taxon>Bacillati</taxon>
        <taxon>Actinomycetota</taxon>
        <taxon>Actinomycetes</taxon>
        <taxon>Mycobacteriales</taxon>
        <taxon>Mycobacteriaceae</taxon>
        <taxon>Mycolicibacterium</taxon>
    </lineage>
</organism>
<dbReference type="AlphaFoldDB" id="A0A7I7XM37"/>
<protein>
    <submittedName>
        <fullName evidence="2">Uncharacterized protein</fullName>
    </submittedName>
</protein>
<sequence>MNAFSSERAHHRARPDRRRTALVAMLVLAAASSSLMLLSDVSGAPAWVHWVGSIVAACSALGVVIIAELSWDRAIDTAKSAGLVSTALDD</sequence>
<proteinExistence type="predicted"/>
<dbReference type="RefSeq" id="WP_163741232.1">
    <property type="nucleotide sequence ID" value="NZ_AP022610.1"/>
</dbReference>
<keyword evidence="1" id="KW-1133">Transmembrane helix</keyword>
<keyword evidence="3" id="KW-1185">Reference proteome</keyword>
<reference evidence="2 3" key="1">
    <citation type="journal article" date="2019" name="Emerg. Microbes Infect.">
        <title>Comprehensive subspecies identification of 175 nontuberculous mycobacteria species based on 7547 genomic profiles.</title>
        <authorList>
            <person name="Matsumoto Y."/>
            <person name="Kinjo T."/>
            <person name="Motooka D."/>
            <person name="Nabeya D."/>
            <person name="Jung N."/>
            <person name="Uechi K."/>
            <person name="Horii T."/>
            <person name="Iida T."/>
            <person name="Fujita J."/>
            <person name="Nakamura S."/>
        </authorList>
    </citation>
    <scope>NUCLEOTIDE SEQUENCE [LARGE SCALE GENOMIC DNA]</scope>
    <source>
        <strain evidence="2 3">JCM 13574</strain>
    </source>
</reference>
<feature type="transmembrane region" description="Helical" evidence="1">
    <location>
        <begin position="21"/>
        <end position="38"/>
    </location>
</feature>
<dbReference type="KEGG" id="mmag:MMAD_44280"/>
<gene>
    <name evidence="2" type="ORF">MMAD_44280</name>
</gene>
<name>A0A7I7XM37_9MYCO</name>
<accession>A0A7I7XM37</accession>
<dbReference type="Proteomes" id="UP000466517">
    <property type="component" value="Chromosome"/>
</dbReference>
<keyword evidence="1" id="KW-0812">Transmembrane</keyword>